<dbReference type="InterPro" id="IPR036866">
    <property type="entry name" value="RibonucZ/Hydroxyglut_hydro"/>
</dbReference>
<dbReference type="Pfam" id="PF12706">
    <property type="entry name" value="Lactamase_B_2"/>
    <property type="match status" value="1"/>
</dbReference>
<gene>
    <name evidence="2" type="ORF">TIRI35C_1349</name>
</gene>
<name>A0A7G2D8I4_9EURY</name>
<feature type="domain" description="Metallo-beta-lactamase" evidence="1">
    <location>
        <begin position="19"/>
        <end position="191"/>
    </location>
</feature>
<dbReference type="Proteomes" id="UP000516304">
    <property type="component" value="Chromosome TIRI35C"/>
</dbReference>
<dbReference type="PANTHER" id="PTHR13754">
    <property type="entry name" value="METALLO-BETA-LACTAMASE SUPERFAMILY PROTEIN"/>
    <property type="match status" value="1"/>
</dbReference>
<evidence type="ECO:0000313" key="3">
    <source>
        <dbReference type="Proteomes" id="UP000516304"/>
    </source>
</evidence>
<evidence type="ECO:0000259" key="1">
    <source>
        <dbReference type="SMART" id="SM00849"/>
    </source>
</evidence>
<keyword evidence="3" id="KW-1185">Reference proteome</keyword>
<dbReference type="PANTHER" id="PTHR13754:SF13">
    <property type="entry name" value="METALLO-BETA-LACTAMASE SUPERFAMILY PROTEIN (AFU_ORTHOLOGUE AFUA_3G07630)"/>
    <property type="match status" value="1"/>
</dbReference>
<dbReference type="AlphaFoldDB" id="A0A7G2D8I4"/>
<dbReference type="InterPro" id="IPR052926">
    <property type="entry name" value="Metallo-beta-lactamase_dom"/>
</dbReference>
<accession>A0A7G2D8I4</accession>
<keyword evidence="2" id="KW-0378">Hydrolase</keyword>
<organism evidence="2 3">
    <name type="scientific">Thermococcus camini</name>
    <dbReference type="NCBI Taxonomy" id="2016373"/>
    <lineage>
        <taxon>Archaea</taxon>
        <taxon>Methanobacteriati</taxon>
        <taxon>Methanobacteriota</taxon>
        <taxon>Thermococci</taxon>
        <taxon>Thermococcales</taxon>
        <taxon>Thermococcaceae</taxon>
        <taxon>Thermococcus</taxon>
    </lineage>
</organism>
<dbReference type="SMART" id="SM00849">
    <property type="entry name" value="Lactamase_B"/>
    <property type="match status" value="1"/>
</dbReference>
<sequence length="220" mass="23846">MRILVLNDNTPGKGFLNDWGWSVLVEGKNRFIFDADTKGEILLHNSRVLGVSLKGLDFAVLSHWHYDHYGGLPLVGELNPGIPLYAPPGNGTMVRQWGFRVGEVRKAGELEAGVWTSGPLNGFEQAIGVETPSALVVIVGCSHPGVEGLTRAVLEVSGYGKAHLVIGGFHYLPAGALDRLSELTEFIAPAHCSGEDAKAYVRRKYPEKFVEVRTGSVIEL</sequence>
<dbReference type="Gene3D" id="3.60.15.10">
    <property type="entry name" value="Ribonuclease Z/Hydroxyacylglutathione hydrolase-like"/>
    <property type="match status" value="2"/>
</dbReference>
<dbReference type="GeneID" id="58919090"/>
<evidence type="ECO:0000313" key="2">
    <source>
        <dbReference type="EMBL" id="CAD5244503.1"/>
    </source>
</evidence>
<dbReference type="GO" id="GO:0016787">
    <property type="term" value="F:hydrolase activity"/>
    <property type="evidence" value="ECO:0007669"/>
    <property type="project" value="UniProtKB-KW"/>
</dbReference>
<dbReference type="InterPro" id="IPR001279">
    <property type="entry name" value="Metallo-B-lactamas"/>
</dbReference>
<reference evidence="2 3" key="1">
    <citation type="submission" date="2020-09" db="EMBL/GenBank/DDBJ databases">
        <authorList>
            <person name="Courtine D."/>
        </authorList>
    </citation>
    <scope>NUCLEOTIDE SEQUENCE [LARGE SCALE GENOMIC DNA]</scope>
    <source>
        <strain evidence="2 3">IRI35c</strain>
    </source>
</reference>
<dbReference type="InterPro" id="IPR041712">
    <property type="entry name" value="DHPS-like_MBL-fold"/>
</dbReference>
<dbReference type="EMBL" id="LR881183">
    <property type="protein sequence ID" value="CAD5244503.1"/>
    <property type="molecule type" value="Genomic_DNA"/>
</dbReference>
<proteinExistence type="predicted"/>
<dbReference type="SUPFAM" id="SSF56281">
    <property type="entry name" value="Metallo-hydrolase/oxidoreductase"/>
    <property type="match status" value="1"/>
</dbReference>
<dbReference type="CDD" id="cd07713">
    <property type="entry name" value="DHPS-like_MBL-fold"/>
    <property type="match status" value="1"/>
</dbReference>
<dbReference type="RefSeq" id="WP_188202251.1">
    <property type="nucleotide sequence ID" value="NZ_LR881183.1"/>
</dbReference>
<dbReference type="GO" id="GO:0016740">
    <property type="term" value="F:transferase activity"/>
    <property type="evidence" value="ECO:0007669"/>
    <property type="project" value="TreeGrafter"/>
</dbReference>
<dbReference type="KEGG" id="tcq:TIRI35C_1349"/>
<protein>
    <submittedName>
        <fullName evidence="2">Metal-dependent hydrolase/oxidoreductase, beta-lactamase family protein</fullName>
    </submittedName>
</protein>